<sequence length="91" mass="9743">MHFQLPALLLGLASLAFAQESEIDFAGDVPILTNPSSPNANKTPPAPPQSTPRPNVLGTYKREGGAYHKIGNGLVQVDGTYKRNIVLTDML</sequence>
<organism evidence="3 4">
    <name type="scientific">Zasmidium cellare</name>
    <name type="common">Wine cellar mold</name>
    <name type="synonym">Racodium cellare</name>
    <dbReference type="NCBI Taxonomy" id="395010"/>
    <lineage>
        <taxon>Eukaryota</taxon>
        <taxon>Fungi</taxon>
        <taxon>Dikarya</taxon>
        <taxon>Ascomycota</taxon>
        <taxon>Pezizomycotina</taxon>
        <taxon>Dothideomycetes</taxon>
        <taxon>Dothideomycetidae</taxon>
        <taxon>Mycosphaerellales</taxon>
        <taxon>Mycosphaerellaceae</taxon>
        <taxon>Zasmidium</taxon>
    </lineage>
</organism>
<feature type="region of interest" description="Disordered" evidence="1">
    <location>
        <begin position="29"/>
        <end position="60"/>
    </location>
</feature>
<dbReference type="Proteomes" id="UP001305779">
    <property type="component" value="Unassembled WGS sequence"/>
</dbReference>
<keyword evidence="4" id="KW-1185">Reference proteome</keyword>
<protein>
    <submittedName>
        <fullName evidence="3">Uncharacterized protein</fullName>
    </submittedName>
</protein>
<evidence type="ECO:0000256" key="2">
    <source>
        <dbReference type="SAM" id="SignalP"/>
    </source>
</evidence>
<dbReference type="EMBL" id="JAXOVC010000005">
    <property type="protein sequence ID" value="KAK4501645.1"/>
    <property type="molecule type" value="Genomic_DNA"/>
</dbReference>
<proteinExistence type="predicted"/>
<reference evidence="3 4" key="1">
    <citation type="journal article" date="2023" name="G3 (Bethesda)">
        <title>A chromosome-level genome assembly of Zasmidium syzygii isolated from banana leaves.</title>
        <authorList>
            <person name="van Westerhoven A.C."/>
            <person name="Mehrabi R."/>
            <person name="Talebi R."/>
            <person name="Steentjes M.B.F."/>
            <person name="Corcolon B."/>
            <person name="Chong P.A."/>
            <person name="Kema G.H.J."/>
            <person name="Seidl M.F."/>
        </authorList>
    </citation>
    <scope>NUCLEOTIDE SEQUENCE [LARGE SCALE GENOMIC DNA]</scope>
    <source>
        <strain evidence="3 4">P124</strain>
    </source>
</reference>
<name>A0ABR0EKD7_ZASCE</name>
<gene>
    <name evidence="3" type="ORF">PRZ48_007454</name>
</gene>
<accession>A0ABR0EKD7</accession>
<evidence type="ECO:0000256" key="1">
    <source>
        <dbReference type="SAM" id="MobiDB-lite"/>
    </source>
</evidence>
<feature type="signal peptide" evidence="2">
    <location>
        <begin position="1"/>
        <end position="18"/>
    </location>
</feature>
<evidence type="ECO:0000313" key="3">
    <source>
        <dbReference type="EMBL" id="KAK4501645.1"/>
    </source>
</evidence>
<evidence type="ECO:0000313" key="4">
    <source>
        <dbReference type="Proteomes" id="UP001305779"/>
    </source>
</evidence>
<keyword evidence="2" id="KW-0732">Signal</keyword>
<feature type="chain" id="PRO_5046893748" evidence="2">
    <location>
        <begin position="19"/>
        <end position="91"/>
    </location>
</feature>
<feature type="compositionally biased region" description="Polar residues" evidence="1">
    <location>
        <begin position="33"/>
        <end position="42"/>
    </location>
</feature>
<comment type="caution">
    <text evidence="3">The sequence shown here is derived from an EMBL/GenBank/DDBJ whole genome shotgun (WGS) entry which is preliminary data.</text>
</comment>